<keyword evidence="3" id="KW-1185">Reference proteome</keyword>
<proteinExistence type="predicted"/>
<dbReference type="PANTHER" id="PTHR47515">
    <property type="entry name" value="LOW CALCIUM RESPONSE LOCUS PROTEIN T"/>
    <property type="match status" value="1"/>
</dbReference>
<comment type="caution">
    <text evidence="2">The sequence shown here is derived from an EMBL/GenBank/DDBJ whole genome shotgun (WGS) entry which is preliminary data.</text>
</comment>
<protein>
    <recommendedName>
        <fullName evidence="1">HTH-like domain-containing protein</fullName>
    </recommendedName>
</protein>
<name>A0ABP8JEX5_9BACT</name>
<reference evidence="3" key="1">
    <citation type="journal article" date="2019" name="Int. J. Syst. Evol. Microbiol.">
        <title>The Global Catalogue of Microorganisms (GCM) 10K type strain sequencing project: providing services to taxonomists for standard genome sequencing and annotation.</title>
        <authorList>
            <consortium name="The Broad Institute Genomics Platform"/>
            <consortium name="The Broad Institute Genome Sequencing Center for Infectious Disease"/>
            <person name="Wu L."/>
            <person name="Ma J."/>
        </authorList>
    </citation>
    <scope>NUCLEOTIDE SEQUENCE [LARGE SCALE GENOMIC DNA]</scope>
    <source>
        <strain evidence="3">JCM 17924</strain>
    </source>
</reference>
<gene>
    <name evidence="2" type="ORF">GCM10023186_37120</name>
</gene>
<dbReference type="Proteomes" id="UP001500454">
    <property type="component" value="Unassembled WGS sequence"/>
</dbReference>
<dbReference type="InterPro" id="IPR025948">
    <property type="entry name" value="HTH-like_dom"/>
</dbReference>
<feature type="domain" description="HTH-like" evidence="1">
    <location>
        <begin position="50"/>
        <end position="101"/>
    </location>
</feature>
<evidence type="ECO:0000313" key="2">
    <source>
        <dbReference type="EMBL" id="GAA4389649.1"/>
    </source>
</evidence>
<dbReference type="Pfam" id="PF13276">
    <property type="entry name" value="HTH_21"/>
    <property type="match status" value="1"/>
</dbReference>
<dbReference type="PANTHER" id="PTHR47515:SF2">
    <property type="entry name" value="INTEGRASE CORE DOMAIN PROTEIN"/>
    <property type="match status" value="1"/>
</dbReference>
<organism evidence="2 3">
    <name type="scientific">Hymenobacter koreensis</name>
    <dbReference type="NCBI Taxonomy" id="1084523"/>
    <lineage>
        <taxon>Bacteria</taxon>
        <taxon>Pseudomonadati</taxon>
        <taxon>Bacteroidota</taxon>
        <taxon>Cytophagia</taxon>
        <taxon>Cytophagales</taxon>
        <taxon>Hymenobacteraceae</taxon>
        <taxon>Hymenobacter</taxon>
    </lineage>
</organism>
<evidence type="ECO:0000259" key="1">
    <source>
        <dbReference type="Pfam" id="PF13276"/>
    </source>
</evidence>
<evidence type="ECO:0000313" key="3">
    <source>
        <dbReference type="Proteomes" id="UP001500454"/>
    </source>
</evidence>
<sequence length="103" mass="11817">MAPAERRAVAEQAVARGLSRRRACALVGLARRCYVAPAASGRATADTPLVAALLALVARHPGWGFWKYYYRLRKDGLVVNHKRVWRLYQAQHLQRGRRRPRRR</sequence>
<dbReference type="EMBL" id="BAABHA010000014">
    <property type="protein sequence ID" value="GAA4389649.1"/>
    <property type="molecule type" value="Genomic_DNA"/>
</dbReference>
<accession>A0ABP8JEX5</accession>